<proteinExistence type="predicted"/>
<dbReference type="Pfam" id="PF00856">
    <property type="entry name" value="SET"/>
    <property type="match status" value="1"/>
</dbReference>
<evidence type="ECO:0000259" key="1">
    <source>
        <dbReference type="PROSITE" id="PS50280"/>
    </source>
</evidence>
<feature type="domain" description="SET" evidence="1">
    <location>
        <begin position="5"/>
        <end position="105"/>
    </location>
</feature>
<dbReference type="Gene3D" id="2.170.270.10">
    <property type="entry name" value="SET domain"/>
    <property type="match status" value="1"/>
</dbReference>
<comment type="caution">
    <text evidence="2">The sequence shown here is derived from an EMBL/GenBank/DDBJ whole genome shotgun (WGS) entry which is preliminary data.</text>
</comment>
<dbReference type="PROSITE" id="PS50280">
    <property type="entry name" value="SET"/>
    <property type="match status" value="1"/>
</dbReference>
<dbReference type="SMART" id="SM00317">
    <property type="entry name" value="SET"/>
    <property type="match status" value="1"/>
</dbReference>
<protein>
    <recommendedName>
        <fullName evidence="1">SET domain-containing protein</fullName>
    </recommendedName>
</protein>
<dbReference type="AlphaFoldDB" id="A0A1F6EH12"/>
<reference evidence="2 3" key="1">
    <citation type="journal article" date="2016" name="Nat. Commun.">
        <title>Thousands of microbial genomes shed light on interconnected biogeochemical processes in an aquifer system.</title>
        <authorList>
            <person name="Anantharaman K."/>
            <person name="Brown C.T."/>
            <person name="Hug L.A."/>
            <person name="Sharon I."/>
            <person name="Castelle C.J."/>
            <person name="Probst A.J."/>
            <person name="Thomas B.C."/>
            <person name="Singh A."/>
            <person name="Wilkins M.J."/>
            <person name="Karaoz U."/>
            <person name="Brodie E.L."/>
            <person name="Williams K.H."/>
            <person name="Hubbard S.S."/>
            <person name="Banfield J.F."/>
        </authorList>
    </citation>
    <scope>NUCLEOTIDE SEQUENCE [LARGE SCALE GENOMIC DNA]</scope>
</reference>
<dbReference type="Proteomes" id="UP000177306">
    <property type="component" value="Unassembled WGS sequence"/>
</dbReference>
<dbReference type="InterPro" id="IPR046341">
    <property type="entry name" value="SET_dom_sf"/>
</dbReference>
<dbReference type="SUPFAM" id="SSF82199">
    <property type="entry name" value="SET domain"/>
    <property type="match status" value="1"/>
</dbReference>
<name>A0A1F6EH12_9BACT</name>
<dbReference type="CDD" id="cd08161">
    <property type="entry name" value="SET"/>
    <property type="match status" value="1"/>
</dbReference>
<evidence type="ECO:0000313" key="2">
    <source>
        <dbReference type="EMBL" id="OGG72923.1"/>
    </source>
</evidence>
<evidence type="ECO:0000313" key="3">
    <source>
        <dbReference type="Proteomes" id="UP000177306"/>
    </source>
</evidence>
<accession>A0A1F6EH12</accession>
<gene>
    <name evidence="2" type="ORF">A3A38_02780</name>
</gene>
<sequence length="121" mass="13844">MKNFTNVEVKASAIQGRGVFAKKDFKPKATVLVWDTSHEVDENEINHLPESKRNFMTRYKGKWIVMQEPMRFVNHSCEANTRSENGEDVAVCKIKAGEEITSDYRSEKGRKDGMSLWCGDV</sequence>
<organism evidence="2 3">
    <name type="scientific">Candidatus Kaiserbacteria bacterium RIFCSPLOWO2_01_FULL_53_17</name>
    <dbReference type="NCBI Taxonomy" id="1798511"/>
    <lineage>
        <taxon>Bacteria</taxon>
        <taxon>Candidatus Kaiseribacteriota</taxon>
    </lineage>
</organism>
<dbReference type="EMBL" id="MFLY01000023">
    <property type="protein sequence ID" value="OGG72923.1"/>
    <property type="molecule type" value="Genomic_DNA"/>
</dbReference>
<dbReference type="InterPro" id="IPR001214">
    <property type="entry name" value="SET_dom"/>
</dbReference>